<feature type="domain" description="ParB-like N-terminal" evidence="5">
    <location>
        <begin position="12"/>
        <end position="111"/>
    </location>
</feature>
<reference evidence="6 7" key="1">
    <citation type="journal article" date="2016" name="Nat. Commun.">
        <title>Thousands of microbial genomes shed light on interconnected biogeochemical processes in an aquifer system.</title>
        <authorList>
            <person name="Anantharaman K."/>
            <person name="Brown C.T."/>
            <person name="Hug L.A."/>
            <person name="Sharon I."/>
            <person name="Castelle C.J."/>
            <person name="Probst A.J."/>
            <person name="Thomas B.C."/>
            <person name="Singh A."/>
            <person name="Wilkins M.J."/>
            <person name="Karaoz U."/>
            <person name="Brodie E.L."/>
            <person name="Williams K.H."/>
            <person name="Hubbard S.S."/>
            <person name="Banfield J.F."/>
        </authorList>
    </citation>
    <scope>NUCLEOTIDE SEQUENCE [LARGE SCALE GENOMIC DNA]</scope>
</reference>
<dbReference type="Pfam" id="PF02195">
    <property type="entry name" value="ParB_N"/>
    <property type="match status" value="1"/>
</dbReference>
<dbReference type="FunFam" id="3.90.1530.30:FF:000001">
    <property type="entry name" value="Chromosome partitioning protein ParB"/>
    <property type="match status" value="1"/>
</dbReference>
<sequence length="298" mass="34585">MIDELKTKESVFWIPVEKIKPNPYQPRKEFDEPALKGLAESIRQYGILQPIVVTRFERETEGGGTTVEYELVAGERRHRAAEMLGLREVPVIIRKEEPAKVRLELALVENIQRQDLNPLERAQAYKKLSDEFGMDQKEIAVRIGKSRESVANTVRILALPEKMQEAVRKGDITEGHTRPLLMLSQRPEEQKELFEDILEHKISVREAERISRRIARERARKVDDLPTVETRAFEEKLQEMLGTRVEIHKMPGGRGKISIEFYSDEELYGITSKLMKKPESEEEERQEKQAVLEEPFTL</sequence>
<dbReference type="InterPro" id="IPR057240">
    <property type="entry name" value="ParB_dimer_C"/>
</dbReference>
<evidence type="ECO:0000256" key="3">
    <source>
        <dbReference type="ARBA" id="ARBA00023125"/>
    </source>
</evidence>
<dbReference type="NCBIfam" id="TIGR00180">
    <property type="entry name" value="parB_part"/>
    <property type="match status" value="1"/>
</dbReference>
<dbReference type="GO" id="GO:0003677">
    <property type="term" value="F:DNA binding"/>
    <property type="evidence" value="ECO:0007669"/>
    <property type="project" value="UniProtKB-KW"/>
</dbReference>
<dbReference type="FunFam" id="1.10.10.2830:FF:000001">
    <property type="entry name" value="Chromosome partitioning protein ParB"/>
    <property type="match status" value="1"/>
</dbReference>
<dbReference type="SUPFAM" id="SSF109709">
    <property type="entry name" value="KorB DNA-binding domain-like"/>
    <property type="match status" value="1"/>
</dbReference>
<dbReference type="Gene3D" id="1.10.10.2830">
    <property type="match status" value="1"/>
</dbReference>
<dbReference type="GO" id="GO:0005694">
    <property type="term" value="C:chromosome"/>
    <property type="evidence" value="ECO:0007669"/>
    <property type="project" value="TreeGrafter"/>
</dbReference>
<feature type="region of interest" description="Disordered" evidence="4">
    <location>
        <begin position="275"/>
        <end position="298"/>
    </location>
</feature>
<dbReference type="Pfam" id="PF23552">
    <property type="entry name" value="ParB_C"/>
    <property type="match status" value="1"/>
</dbReference>
<dbReference type="CDD" id="cd16393">
    <property type="entry name" value="SPO0J_N"/>
    <property type="match status" value="1"/>
</dbReference>
<evidence type="ECO:0000313" key="6">
    <source>
        <dbReference type="EMBL" id="OGZ55134.1"/>
    </source>
</evidence>
<dbReference type="GO" id="GO:0007059">
    <property type="term" value="P:chromosome segregation"/>
    <property type="evidence" value="ECO:0007669"/>
    <property type="project" value="UniProtKB-KW"/>
</dbReference>
<dbReference type="PANTHER" id="PTHR33375:SF1">
    <property type="entry name" value="CHROMOSOME-PARTITIONING PROTEIN PARB-RELATED"/>
    <property type="match status" value="1"/>
</dbReference>
<keyword evidence="3" id="KW-0238">DNA-binding</keyword>
<dbReference type="Proteomes" id="UP000177954">
    <property type="component" value="Unassembled WGS sequence"/>
</dbReference>
<dbReference type="GO" id="GO:0045881">
    <property type="term" value="P:positive regulation of sporulation resulting in formation of a cellular spore"/>
    <property type="evidence" value="ECO:0007669"/>
    <property type="project" value="TreeGrafter"/>
</dbReference>
<dbReference type="EMBL" id="MHNZ01000037">
    <property type="protein sequence ID" value="OGZ55134.1"/>
    <property type="molecule type" value="Genomic_DNA"/>
</dbReference>
<accession>A0A1G2GY46</accession>
<dbReference type="InterPro" id="IPR004437">
    <property type="entry name" value="ParB/RepB/Spo0J"/>
</dbReference>
<dbReference type="InterPro" id="IPR036086">
    <property type="entry name" value="ParB/Sulfiredoxin_sf"/>
</dbReference>
<dbReference type="SMART" id="SM00470">
    <property type="entry name" value="ParB"/>
    <property type="match status" value="1"/>
</dbReference>
<organism evidence="6 7">
    <name type="scientific">Candidatus Ryanbacteria bacterium RIFCSPLOWO2_02_FULL_47_14</name>
    <dbReference type="NCBI Taxonomy" id="1802129"/>
    <lineage>
        <taxon>Bacteria</taxon>
        <taxon>Candidatus Ryaniibacteriota</taxon>
    </lineage>
</organism>
<evidence type="ECO:0000256" key="2">
    <source>
        <dbReference type="ARBA" id="ARBA00022829"/>
    </source>
</evidence>
<name>A0A1G2GY46_9BACT</name>
<dbReference type="PANTHER" id="PTHR33375">
    <property type="entry name" value="CHROMOSOME-PARTITIONING PROTEIN PARB-RELATED"/>
    <property type="match status" value="1"/>
</dbReference>
<dbReference type="Pfam" id="PF17762">
    <property type="entry name" value="HTH_ParB"/>
    <property type="match status" value="1"/>
</dbReference>
<evidence type="ECO:0000256" key="4">
    <source>
        <dbReference type="SAM" id="MobiDB-lite"/>
    </source>
</evidence>
<comment type="similarity">
    <text evidence="1">Belongs to the ParB family.</text>
</comment>
<gene>
    <name evidence="6" type="ORF">A3J04_02705</name>
</gene>
<dbReference type="InterPro" id="IPR041468">
    <property type="entry name" value="HTH_ParB/Spo0J"/>
</dbReference>
<protein>
    <recommendedName>
        <fullName evidence="5">ParB-like N-terminal domain-containing protein</fullName>
    </recommendedName>
</protein>
<dbReference type="InterPro" id="IPR050336">
    <property type="entry name" value="Chromosome_partition/occlusion"/>
</dbReference>
<dbReference type="InterPro" id="IPR003115">
    <property type="entry name" value="ParB_N"/>
</dbReference>
<evidence type="ECO:0000256" key="1">
    <source>
        <dbReference type="ARBA" id="ARBA00006295"/>
    </source>
</evidence>
<keyword evidence="2" id="KW-0159">Chromosome partition</keyword>
<dbReference type="Gene3D" id="3.90.1530.30">
    <property type="match status" value="1"/>
</dbReference>
<proteinExistence type="inferred from homology"/>
<evidence type="ECO:0000313" key="7">
    <source>
        <dbReference type="Proteomes" id="UP000177954"/>
    </source>
</evidence>
<evidence type="ECO:0000259" key="5">
    <source>
        <dbReference type="SMART" id="SM00470"/>
    </source>
</evidence>
<dbReference type="AlphaFoldDB" id="A0A1G2GY46"/>
<dbReference type="SUPFAM" id="SSF110849">
    <property type="entry name" value="ParB/Sulfiredoxin"/>
    <property type="match status" value="1"/>
</dbReference>
<dbReference type="STRING" id="1802129.A3J04_02705"/>
<comment type="caution">
    <text evidence="6">The sequence shown here is derived from an EMBL/GenBank/DDBJ whole genome shotgun (WGS) entry which is preliminary data.</text>
</comment>